<dbReference type="Pfam" id="PF12706">
    <property type="entry name" value="Lactamase_B_2"/>
    <property type="match status" value="1"/>
</dbReference>
<feature type="domain" description="Metallo-beta-lactamase" evidence="1">
    <location>
        <begin position="123"/>
        <end position="316"/>
    </location>
</feature>
<dbReference type="PANTHER" id="PTHR15032:SF4">
    <property type="entry name" value="N-ACYL-PHOSPHATIDYLETHANOLAMINE-HYDROLYZING PHOSPHOLIPASE D"/>
    <property type="match status" value="1"/>
</dbReference>
<dbReference type="PANTHER" id="PTHR15032">
    <property type="entry name" value="N-ACYL-PHOSPHATIDYLETHANOLAMINE-HYDROLYZING PHOSPHOLIPASE D"/>
    <property type="match status" value="1"/>
</dbReference>
<dbReference type="InterPro" id="IPR036866">
    <property type="entry name" value="RibonucZ/Hydroxyglut_hydro"/>
</dbReference>
<gene>
    <name evidence="2" type="ordered locus">EBL_c18220</name>
</gene>
<dbReference type="AlphaFoldDB" id="I2B8R2"/>
<evidence type="ECO:0000313" key="3">
    <source>
        <dbReference type="Proteomes" id="UP000001955"/>
    </source>
</evidence>
<dbReference type="Gene3D" id="3.60.15.10">
    <property type="entry name" value="Ribonuclease Z/Hydroxyacylglutathione hydrolase-like"/>
    <property type="match status" value="1"/>
</dbReference>
<dbReference type="STRING" id="630626.EBL_c18220"/>
<keyword evidence="3" id="KW-1185">Reference proteome</keyword>
<dbReference type="EMBL" id="CP001560">
    <property type="protein sequence ID" value="AFJ46916.1"/>
    <property type="molecule type" value="Genomic_DNA"/>
</dbReference>
<dbReference type="InterPro" id="IPR001279">
    <property type="entry name" value="Metallo-B-lactamas"/>
</dbReference>
<proteinExistence type="predicted"/>
<name>I2B8R2_SHIBC</name>
<dbReference type="HOGENOM" id="CLU_020884_0_2_6"/>
<dbReference type="KEGG" id="ebt:EBL_c18220"/>
<protein>
    <submittedName>
        <fullName evidence="2">Beta-lactamase domain protein</fullName>
    </submittedName>
</protein>
<organism evidence="2 3">
    <name type="scientific">Shimwellia blattae (strain ATCC 29907 / DSM 4481 / JCM 1650 / NBRC 105725 / CDC 9005-74)</name>
    <name type="common">Escherichia blattae</name>
    <dbReference type="NCBI Taxonomy" id="630626"/>
    <lineage>
        <taxon>Bacteria</taxon>
        <taxon>Pseudomonadati</taxon>
        <taxon>Pseudomonadota</taxon>
        <taxon>Gammaproteobacteria</taxon>
        <taxon>Enterobacterales</taxon>
        <taxon>Enterobacteriaceae</taxon>
        <taxon>Shimwellia</taxon>
    </lineage>
</organism>
<dbReference type="Proteomes" id="UP000001955">
    <property type="component" value="Chromosome"/>
</dbReference>
<sequence length="371" mass="41640">MQKVPDSKMIVILIIAILVVAVALWLRHPQYAAPDVSVAPDTPNYRNGQFYNDPQYAPLTASPTRSTSTWALWYQFLFGKDPDSIPARALPSQKTDLHRLDPARDVLIWMGHSSYFLQLNGLRFLVDPVFSPGASPVPGTNRAFAGASVYQAADIPPVDYLLITHDHWDHLDYPSVKALGDKIRHIIAPTGVGSYFKKWGFDPARISEGNWFSRLSRPGVDIHILPTRHFSGRLLERNQTLWGSFALITPSRRIYLGGDSGYGRHFAAIRRYLGPVDVAILECGQYDSNWASIHMTPEQTTMAADDLAAGALLPGHNSKFKLAHHTWRDPLERITTASSAKPWRLLTPQMGQPVWLDDPSQTFSPWWRTLP</sequence>
<dbReference type="SUPFAM" id="SSF56281">
    <property type="entry name" value="Metallo-hydrolase/oxidoreductase"/>
    <property type="match status" value="1"/>
</dbReference>
<accession>I2B8R2</accession>
<accession>K6VJV8</accession>
<evidence type="ECO:0000313" key="2">
    <source>
        <dbReference type="EMBL" id="AFJ46916.1"/>
    </source>
</evidence>
<dbReference type="PATRIC" id="fig|630626.3.peg.1768"/>
<dbReference type="OrthoDB" id="9805728at2"/>
<evidence type="ECO:0000259" key="1">
    <source>
        <dbReference type="Pfam" id="PF12706"/>
    </source>
</evidence>
<dbReference type="GO" id="GO:0005737">
    <property type="term" value="C:cytoplasm"/>
    <property type="evidence" value="ECO:0007669"/>
    <property type="project" value="TreeGrafter"/>
</dbReference>
<reference evidence="2 3" key="1">
    <citation type="journal article" date="2012" name="J. Bacteriol.">
        <title>Complete genome sequence of the B12-producing Shimwellia blattae strain DSM 4481, isolated from a cockroach.</title>
        <authorList>
            <person name="Brzuszkiewicz E."/>
            <person name="Waschkowitz T."/>
            <person name="Wiezer A."/>
            <person name="Daniel R."/>
        </authorList>
    </citation>
    <scope>NUCLEOTIDE SEQUENCE [LARGE SCALE GENOMIC DNA]</scope>
    <source>
        <strain evidence="3">ATCC 29907 / DSM 4481 / JCM 1650 / NBRC 105725 / CDC 9005-74</strain>
    </source>
</reference>
<dbReference type="eggNOG" id="COG2220">
    <property type="taxonomic scope" value="Bacteria"/>
</dbReference>